<dbReference type="EMBL" id="JBITGY010000005">
    <property type="protein sequence ID" value="MFI6499455.1"/>
    <property type="molecule type" value="Genomic_DNA"/>
</dbReference>
<dbReference type="Gene3D" id="1.20.1720.10">
    <property type="entry name" value="Multidrug resistance protein D"/>
    <property type="match status" value="1"/>
</dbReference>
<evidence type="ECO:0000256" key="4">
    <source>
        <dbReference type="ARBA" id="ARBA00023136"/>
    </source>
</evidence>
<dbReference type="RefSeq" id="WP_397082768.1">
    <property type="nucleotide sequence ID" value="NZ_JBITGY010000005.1"/>
</dbReference>
<organism evidence="8 9">
    <name type="scientific">Nonomuraea typhae</name>
    <dbReference type="NCBI Taxonomy" id="2603600"/>
    <lineage>
        <taxon>Bacteria</taxon>
        <taxon>Bacillati</taxon>
        <taxon>Actinomycetota</taxon>
        <taxon>Actinomycetes</taxon>
        <taxon>Streptosporangiales</taxon>
        <taxon>Streptosporangiaceae</taxon>
        <taxon>Nonomuraea</taxon>
    </lineage>
</organism>
<keyword evidence="4 6" id="KW-0472">Membrane</keyword>
<dbReference type="InterPro" id="IPR011701">
    <property type="entry name" value="MFS"/>
</dbReference>
<evidence type="ECO:0000259" key="7">
    <source>
        <dbReference type="PROSITE" id="PS50850"/>
    </source>
</evidence>
<evidence type="ECO:0000313" key="8">
    <source>
        <dbReference type="EMBL" id="MFI6499455.1"/>
    </source>
</evidence>
<reference evidence="8 9" key="1">
    <citation type="submission" date="2024-10" db="EMBL/GenBank/DDBJ databases">
        <title>The Natural Products Discovery Center: Release of the First 8490 Sequenced Strains for Exploring Actinobacteria Biosynthetic Diversity.</title>
        <authorList>
            <person name="Kalkreuter E."/>
            <person name="Kautsar S.A."/>
            <person name="Yang D."/>
            <person name="Bader C.D."/>
            <person name="Teijaro C.N."/>
            <person name="Fluegel L."/>
            <person name="Davis C.M."/>
            <person name="Simpson J.R."/>
            <person name="Lauterbach L."/>
            <person name="Steele A.D."/>
            <person name="Gui C."/>
            <person name="Meng S."/>
            <person name="Li G."/>
            <person name="Viehrig K."/>
            <person name="Ye F."/>
            <person name="Su P."/>
            <person name="Kiefer A.F."/>
            <person name="Nichols A."/>
            <person name="Cepeda A.J."/>
            <person name="Yan W."/>
            <person name="Fan B."/>
            <person name="Jiang Y."/>
            <person name="Adhikari A."/>
            <person name="Zheng C.-J."/>
            <person name="Schuster L."/>
            <person name="Cowan T.M."/>
            <person name="Smanski M.J."/>
            <person name="Chevrette M.G."/>
            <person name="De Carvalho L.P.S."/>
            <person name="Shen B."/>
        </authorList>
    </citation>
    <scope>NUCLEOTIDE SEQUENCE [LARGE SCALE GENOMIC DNA]</scope>
    <source>
        <strain evidence="8 9">NPDC050545</strain>
    </source>
</reference>
<accession>A0ABW7YU57</accession>
<feature type="compositionally biased region" description="Low complexity" evidence="5">
    <location>
        <begin position="123"/>
        <end position="142"/>
    </location>
</feature>
<dbReference type="Proteomes" id="UP001612741">
    <property type="component" value="Unassembled WGS sequence"/>
</dbReference>
<evidence type="ECO:0000256" key="3">
    <source>
        <dbReference type="ARBA" id="ARBA00022989"/>
    </source>
</evidence>
<dbReference type="InterPro" id="IPR036259">
    <property type="entry name" value="MFS_trans_sf"/>
</dbReference>
<evidence type="ECO:0000256" key="2">
    <source>
        <dbReference type="ARBA" id="ARBA00022692"/>
    </source>
</evidence>
<proteinExistence type="predicted"/>
<evidence type="ECO:0000256" key="6">
    <source>
        <dbReference type="SAM" id="Phobius"/>
    </source>
</evidence>
<comment type="caution">
    <text evidence="8">The sequence shown here is derived from an EMBL/GenBank/DDBJ whole genome shotgun (WGS) entry which is preliminary data.</text>
</comment>
<comment type="subcellular location">
    <subcellularLocation>
        <location evidence="1">Cell membrane</location>
        <topology evidence="1">Multi-pass membrane protein</topology>
    </subcellularLocation>
</comment>
<protein>
    <submittedName>
        <fullName evidence="8">MFS transporter</fullName>
    </submittedName>
</protein>
<keyword evidence="3 6" id="KW-1133">Transmembrane helix</keyword>
<keyword evidence="2 6" id="KW-0812">Transmembrane</keyword>
<dbReference type="Pfam" id="PF07690">
    <property type="entry name" value="MFS_1"/>
    <property type="match status" value="1"/>
</dbReference>
<dbReference type="PANTHER" id="PTHR42718">
    <property type="entry name" value="MAJOR FACILITATOR SUPERFAMILY MULTIDRUG TRANSPORTER MFSC"/>
    <property type="match status" value="1"/>
</dbReference>
<feature type="transmembrane region" description="Helical" evidence="6">
    <location>
        <begin position="89"/>
        <end position="112"/>
    </location>
</feature>
<feature type="transmembrane region" description="Helical" evidence="6">
    <location>
        <begin position="55"/>
        <end position="77"/>
    </location>
</feature>
<sequence length="142" mass="14205">MAGFTLSSLACGLAPGTGFLIGARALQGLCGSVLIPQGFALVKVVFPPEHLRRALIPFGPIMGLATVAGPILAGWLLHLNLFGSQWRSIFLVNVPIGLAALILGQSFGPWAAPSPSASPGPSSPGASAAPPCTSASASPPPD</sequence>
<gene>
    <name evidence="8" type="ORF">ACIBG2_18860</name>
</gene>
<dbReference type="InterPro" id="IPR020846">
    <property type="entry name" value="MFS_dom"/>
</dbReference>
<evidence type="ECO:0000256" key="5">
    <source>
        <dbReference type="SAM" id="MobiDB-lite"/>
    </source>
</evidence>
<dbReference type="PANTHER" id="PTHR42718:SF39">
    <property type="entry name" value="ACTINORHODIN TRANSPORTER-RELATED"/>
    <property type="match status" value="1"/>
</dbReference>
<dbReference type="PROSITE" id="PS50850">
    <property type="entry name" value="MFS"/>
    <property type="match status" value="1"/>
</dbReference>
<name>A0ABW7YU57_9ACTN</name>
<feature type="domain" description="Major facilitator superfamily (MFS) profile" evidence="7">
    <location>
        <begin position="1"/>
        <end position="142"/>
    </location>
</feature>
<feature type="region of interest" description="Disordered" evidence="5">
    <location>
        <begin position="111"/>
        <end position="142"/>
    </location>
</feature>
<evidence type="ECO:0000256" key="1">
    <source>
        <dbReference type="ARBA" id="ARBA00004651"/>
    </source>
</evidence>
<dbReference type="SUPFAM" id="SSF103473">
    <property type="entry name" value="MFS general substrate transporter"/>
    <property type="match status" value="1"/>
</dbReference>
<keyword evidence="9" id="KW-1185">Reference proteome</keyword>
<evidence type="ECO:0000313" key="9">
    <source>
        <dbReference type="Proteomes" id="UP001612741"/>
    </source>
</evidence>